<dbReference type="SUPFAM" id="SSF103473">
    <property type="entry name" value="MFS general substrate transporter"/>
    <property type="match status" value="1"/>
</dbReference>
<gene>
    <name evidence="7" type="ORF">TCAP_02271</name>
</gene>
<dbReference type="PANTHER" id="PTHR42718:SF11">
    <property type="entry name" value="MAJOR FACILITATOR SUPERFAMILY (MFS) PROFILE DOMAIN-CONTAINING PROTEIN"/>
    <property type="match status" value="1"/>
</dbReference>
<comment type="subcellular location">
    <subcellularLocation>
        <location evidence="1">Membrane</location>
        <topology evidence="1">Multi-pass membrane protein</topology>
    </subcellularLocation>
</comment>
<dbReference type="InterPro" id="IPR036259">
    <property type="entry name" value="MFS_trans_sf"/>
</dbReference>
<dbReference type="InterPro" id="IPR011701">
    <property type="entry name" value="MFS"/>
</dbReference>
<dbReference type="PROSITE" id="PS50850">
    <property type="entry name" value="MFS"/>
    <property type="match status" value="1"/>
</dbReference>
<feature type="transmembrane region" description="Helical" evidence="5">
    <location>
        <begin position="273"/>
        <end position="300"/>
    </location>
</feature>
<evidence type="ECO:0000256" key="1">
    <source>
        <dbReference type="ARBA" id="ARBA00004141"/>
    </source>
</evidence>
<keyword evidence="8" id="KW-1185">Reference proteome</keyword>
<feature type="transmembrane region" description="Helical" evidence="5">
    <location>
        <begin position="139"/>
        <end position="162"/>
    </location>
</feature>
<keyword evidence="3 5" id="KW-1133">Transmembrane helix</keyword>
<feature type="transmembrane region" description="Helical" evidence="5">
    <location>
        <begin position="205"/>
        <end position="225"/>
    </location>
</feature>
<evidence type="ECO:0000313" key="8">
    <source>
        <dbReference type="Proteomes" id="UP000236621"/>
    </source>
</evidence>
<dbReference type="EMBL" id="NRSZ01000344">
    <property type="protein sequence ID" value="PNY27804.1"/>
    <property type="molecule type" value="Genomic_DNA"/>
</dbReference>
<dbReference type="Gene3D" id="1.20.1250.20">
    <property type="entry name" value="MFS general substrate transporter like domains"/>
    <property type="match status" value="1"/>
</dbReference>
<evidence type="ECO:0000259" key="6">
    <source>
        <dbReference type="PROSITE" id="PS50850"/>
    </source>
</evidence>
<dbReference type="GO" id="GO:0022857">
    <property type="term" value="F:transmembrane transporter activity"/>
    <property type="evidence" value="ECO:0007669"/>
    <property type="project" value="InterPro"/>
</dbReference>
<evidence type="ECO:0000256" key="2">
    <source>
        <dbReference type="ARBA" id="ARBA00022692"/>
    </source>
</evidence>
<dbReference type="Gene3D" id="1.20.1720.10">
    <property type="entry name" value="Multidrug resistance protein D"/>
    <property type="match status" value="1"/>
</dbReference>
<feature type="transmembrane region" description="Helical" evidence="5">
    <location>
        <begin position="114"/>
        <end position="133"/>
    </location>
</feature>
<evidence type="ECO:0000256" key="4">
    <source>
        <dbReference type="ARBA" id="ARBA00023136"/>
    </source>
</evidence>
<protein>
    <submittedName>
        <fullName evidence="7">Drug resistance protein</fullName>
    </submittedName>
</protein>
<evidence type="ECO:0000256" key="3">
    <source>
        <dbReference type="ARBA" id="ARBA00022989"/>
    </source>
</evidence>
<feature type="transmembrane region" description="Helical" evidence="5">
    <location>
        <begin position="237"/>
        <end position="258"/>
    </location>
</feature>
<dbReference type="Pfam" id="PF07690">
    <property type="entry name" value="MFS_1"/>
    <property type="match status" value="1"/>
</dbReference>
<feature type="transmembrane region" description="Helical" evidence="5">
    <location>
        <begin position="477"/>
        <end position="496"/>
    </location>
</feature>
<feature type="transmembrane region" description="Helical" evidence="5">
    <location>
        <begin position="375"/>
        <end position="394"/>
    </location>
</feature>
<feature type="domain" description="Major facilitator superfamily (MFS) profile" evidence="6">
    <location>
        <begin position="48"/>
        <end position="501"/>
    </location>
</feature>
<feature type="transmembrane region" description="Helical" evidence="5">
    <location>
        <begin position="350"/>
        <end position="368"/>
    </location>
</feature>
<feature type="transmembrane region" description="Helical" evidence="5">
    <location>
        <begin position="437"/>
        <end position="457"/>
    </location>
</feature>
<accession>A0A2K3QJU3</accession>
<evidence type="ECO:0000313" key="7">
    <source>
        <dbReference type="EMBL" id="PNY27804.1"/>
    </source>
</evidence>
<feature type="transmembrane region" description="Helical" evidence="5">
    <location>
        <begin position="88"/>
        <end position="107"/>
    </location>
</feature>
<reference evidence="7 8" key="1">
    <citation type="submission" date="2017-08" db="EMBL/GenBank/DDBJ databases">
        <title>Harnessing the power of phylogenomics to disentangle the directionality and signatures of interkingdom host jumping in the parasitic fungal genus Tolypocladium.</title>
        <authorList>
            <person name="Quandt C.A."/>
            <person name="Patterson W."/>
            <person name="Spatafora J.W."/>
        </authorList>
    </citation>
    <scope>NUCLEOTIDE SEQUENCE [LARGE SCALE GENOMIC DNA]</scope>
    <source>
        <strain evidence="7 8">CBS 113982</strain>
    </source>
</reference>
<dbReference type="STRING" id="45235.A0A2K3QJU3"/>
<organism evidence="7 8">
    <name type="scientific">Tolypocladium capitatum</name>
    <dbReference type="NCBI Taxonomy" id="45235"/>
    <lineage>
        <taxon>Eukaryota</taxon>
        <taxon>Fungi</taxon>
        <taxon>Dikarya</taxon>
        <taxon>Ascomycota</taxon>
        <taxon>Pezizomycotina</taxon>
        <taxon>Sordariomycetes</taxon>
        <taxon>Hypocreomycetidae</taxon>
        <taxon>Hypocreales</taxon>
        <taxon>Ophiocordycipitaceae</taxon>
        <taxon>Tolypocladium</taxon>
    </lineage>
</organism>
<dbReference type="PANTHER" id="PTHR42718">
    <property type="entry name" value="MAJOR FACILITATOR SUPERFAMILY MULTIDRUG TRANSPORTER MFSC"/>
    <property type="match status" value="1"/>
</dbReference>
<dbReference type="InterPro" id="IPR020846">
    <property type="entry name" value="MFS_dom"/>
</dbReference>
<name>A0A2K3QJU3_9HYPO</name>
<keyword evidence="4 5" id="KW-0472">Membrane</keyword>
<sequence length="573" mass="62610">MAEKDTKMACQEPVVMIREVSEGVPKTLDVEKLGRQRPAVFSSTWLEVAFVVSMIGSMAMADFIISGFQVVLPALIEPFDIPPESQTWPASALTLVAGAFLFPLGRLTDMYGGYLMFNGGLIWVIIWTTAAGFTNNFTMLVICRAMEGLGAAAFLPAGISLLGRIYRPGPRKNLVFSLYGAAAPMGFFSGIIIGGMSQDLLSWRWYFWLGSIIIGAFCVGSLLTCPRDYAEARKMNVRMDWWGVCTTVPGLMLFVYAITESTNAPQGWATPQIIVTLSLGVLFLGAAVYVEGWVAAAPLIPADIFRTKYMKRMLFCLLLSWGVFSLYLFYTNFYIQQILGKPALLTAVWFAPWAAAGLVLSIMSGLILHILPGRVLLIVSGVSKVLAVLFFAVMPDNPNYWAWVFPAMLAEAACVDVLWTVSNVFLTTSLPRHRQGLAGALINVTLFLGGAFFLAVADVARSQFQGAGMSLKMQYKGVYWIGVGVAAVALLTCCFIRLDKAGCALTVDEKQVVEFQTEHATETKSTRGRVSDATVVESDSETVVGVETENEKDPDPVVVVVPAEQNRNQDQTW</sequence>
<feature type="transmembrane region" description="Helical" evidence="5">
    <location>
        <begin position="400"/>
        <end position="425"/>
    </location>
</feature>
<keyword evidence="2 5" id="KW-0812">Transmembrane</keyword>
<feature type="transmembrane region" description="Helical" evidence="5">
    <location>
        <begin position="312"/>
        <end position="330"/>
    </location>
</feature>
<feature type="transmembrane region" description="Helical" evidence="5">
    <location>
        <begin position="174"/>
        <end position="193"/>
    </location>
</feature>
<evidence type="ECO:0000256" key="5">
    <source>
        <dbReference type="SAM" id="Phobius"/>
    </source>
</evidence>
<dbReference type="OrthoDB" id="5086884at2759"/>
<proteinExistence type="predicted"/>
<dbReference type="Proteomes" id="UP000236621">
    <property type="component" value="Unassembled WGS sequence"/>
</dbReference>
<comment type="caution">
    <text evidence="7">The sequence shown here is derived from an EMBL/GenBank/DDBJ whole genome shotgun (WGS) entry which is preliminary data.</text>
</comment>
<dbReference type="AlphaFoldDB" id="A0A2K3QJU3"/>
<dbReference type="GO" id="GO:0016020">
    <property type="term" value="C:membrane"/>
    <property type="evidence" value="ECO:0007669"/>
    <property type="project" value="UniProtKB-SubCell"/>
</dbReference>
<feature type="transmembrane region" description="Helical" evidence="5">
    <location>
        <begin position="45"/>
        <end position="68"/>
    </location>
</feature>